<dbReference type="Pfam" id="PF08379">
    <property type="entry name" value="Bact_transglu_N"/>
    <property type="match status" value="1"/>
</dbReference>
<dbReference type="OrthoDB" id="9804023at2"/>
<accession>A0A6N6JJN4</accession>
<name>A0A6N6JJN4_9RHOB</name>
<dbReference type="Proteomes" id="UP000436822">
    <property type="component" value="Unassembled WGS sequence"/>
</dbReference>
<proteinExistence type="predicted"/>
<dbReference type="Gene3D" id="3.10.620.30">
    <property type="match status" value="1"/>
</dbReference>
<sequence>MLLTIQHRTTYAYERPVTYGLQQLRLIPKTRDEQEVLSWDTRLEGATREAEFQDHHMNHVMLISIDEPVDKITITSSGQVDTKDAYGIIGKHGGFAPLWYFEGSTDLTRAGNLTRKLTKGLTGDISDPIDRLHALSGRILDEVKYEVGETHVATSAEDALSVGRGVCQDHAHIFLAAARTMGFPSRYVSGYLKTEDGAVHDAAHAWAEAHVKGVGWIGFDISNGISPDERYVRVATGRDYMDAAPISGLSFGDHGKETLSVDIQVQQ</sequence>
<reference evidence="2 3" key="1">
    <citation type="submission" date="2019-12" db="EMBL/GenBank/DDBJ databases">
        <title>Litoreibacter badius sp. nov., a novel bacteriochlorophyll a-containing bacterium in the genus Litoreibacter.</title>
        <authorList>
            <person name="Kanamuro M."/>
            <person name="Takabe Y."/>
            <person name="Mori K."/>
            <person name="Takaichi S."/>
            <person name="Hanada S."/>
        </authorList>
    </citation>
    <scope>NUCLEOTIDE SEQUENCE [LARGE SCALE GENOMIC DNA]</scope>
    <source>
        <strain evidence="2 3">K6</strain>
    </source>
</reference>
<dbReference type="PANTHER" id="PTHR33490">
    <property type="entry name" value="BLR5614 PROTEIN-RELATED"/>
    <property type="match status" value="1"/>
</dbReference>
<comment type="caution">
    <text evidence="2">The sequence shown here is derived from an EMBL/GenBank/DDBJ whole genome shotgun (WGS) entry which is preliminary data.</text>
</comment>
<gene>
    <name evidence="2" type="ORF">KIN_34180</name>
</gene>
<dbReference type="SMART" id="SM00460">
    <property type="entry name" value="TGc"/>
    <property type="match status" value="1"/>
</dbReference>
<dbReference type="EMBL" id="BLJE01000004">
    <property type="protein sequence ID" value="GFE66344.1"/>
    <property type="molecule type" value="Genomic_DNA"/>
</dbReference>
<keyword evidence="3" id="KW-1185">Reference proteome</keyword>
<dbReference type="InterPro" id="IPR013589">
    <property type="entry name" value="Bac_transglu_N"/>
</dbReference>
<dbReference type="AlphaFoldDB" id="A0A6N6JJN4"/>
<evidence type="ECO:0000313" key="3">
    <source>
        <dbReference type="Proteomes" id="UP000436822"/>
    </source>
</evidence>
<dbReference type="Pfam" id="PF01841">
    <property type="entry name" value="Transglut_core"/>
    <property type="match status" value="1"/>
</dbReference>
<dbReference type="PANTHER" id="PTHR33490:SF6">
    <property type="entry name" value="SLL1049 PROTEIN"/>
    <property type="match status" value="1"/>
</dbReference>
<evidence type="ECO:0000313" key="2">
    <source>
        <dbReference type="EMBL" id="GFE66344.1"/>
    </source>
</evidence>
<organism evidence="2 3">
    <name type="scientific">Litoreibacter roseus</name>
    <dbReference type="NCBI Taxonomy" id="2601869"/>
    <lineage>
        <taxon>Bacteria</taxon>
        <taxon>Pseudomonadati</taxon>
        <taxon>Pseudomonadota</taxon>
        <taxon>Alphaproteobacteria</taxon>
        <taxon>Rhodobacterales</taxon>
        <taxon>Roseobacteraceae</taxon>
        <taxon>Litoreibacter</taxon>
    </lineage>
</organism>
<evidence type="ECO:0000259" key="1">
    <source>
        <dbReference type="SMART" id="SM00460"/>
    </source>
</evidence>
<dbReference type="InterPro" id="IPR002931">
    <property type="entry name" value="Transglutaminase-like"/>
</dbReference>
<protein>
    <submittedName>
        <fullName evidence="2">Transglutaminase</fullName>
    </submittedName>
</protein>
<dbReference type="SUPFAM" id="SSF54001">
    <property type="entry name" value="Cysteine proteinases"/>
    <property type="match status" value="1"/>
</dbReference>
<dbReference type="RefSeq" id="WP_159809290.1">
    <property type="nucleotide sequence ID" value="NZ_BLJE01000004.1"/>
</dbReference>
<feature type="domain" description="Transglutaminase-like" evidence="1">
    <location>
        <begin position="159"/>
        <end position="223"/>
    </location>
</feature>
<dbReference type="InterPro" id="IPR038765">
    <property type="entry name" value="Papain-like_cys_pep_sf"/>
</dbReference>